<keyword evidence="2" id="KW-0479">Metal-binding</keyword>
<dbReference type="EMBL" id="ML120415">
    <property type="protein sequence ID" value="RPA96294.1"/>
    <property type="molecule type" value="Genomic_DNA"/>
</dbReference>
<dbReference type="Proteomes" id="UP000276215">
    <property type="component" value="Unassembled WGS sequence"/>
</dbReference>
<protein>
    <recommendedName>
        <fullName evidence="3">DDE Tnp4 domain-containing protein</fullName>
    </recommendedName>
</protein>
<dbReference type="InterPro" id="IPR027806">
    <property type="entry name" value="HARBI1_dom"/>
</dbReference>
<feature type="domain" description="DDE Tnp4" evidence="3">
    <location>
        <begin position="4"/>
        <end position="123"/>
    </location>
</feature>
<dbReference type="STRING" id="1336337.A0A3N4JR61"/>
<proteinExistence type="predicted"/>
<evidence type="ECO:0000256" key="2">
    <source>
        <dbReference type="ARBA" id="ARBA00022723"/>
    </source>
</evidence>
<dbReference type="OrthoDB" id="2966465at2759"/>
<accession>A0A3N4JR61</accession>
<dbReference type="AlphaFoldDB" id="A0A3N4JR61"/>
<keyword evidence="5" id="KW-1185">Reference proteome</keyword>
<organism evidence="4 5">
    <name type="scientific">Choiromyces venosus 120613-1</name>
    <dbReference type="NCBI Taxonomy" id="1336337"/>
    <lineage>
        <taxon>Eukaryota</taxon>
        <taxon>Fungi</taxon>
        <taxon>Dikarya</taxon>
        <taxon>Ascomycota</taxon>
        <taxon>Pezizomycotina</taxon>
        <taxon>Pezizomycetes</taxon>
        <taxon>Pezizales</taxon>
        <taxon>Tuberaceae</taxon>
        <taxon>Choiromyces</taxon>
    </lineage>
</organism>
<dbReference type="GO" id="GO:0046872">
    <property type="term" value="F:metal ion binding"/>
    <property type="evidence" value="ECO:0007669"/>
    <property type="project" value="UniProtKB-KW"/>
</dbReference>
<evidence type="ECO:0000313" key="4">
    <source>
        <dbReference type="EMBL" id="RPA96294.1"/>
    </source>
</evidence>
<evidence type="ECO:0000256" key="1">
    <source>
        <dbReference type="ARBA" id="ARBA00001968"/>
    </source>
</evidence>
<evidence type="ECO:0000313" key="5">
    <source>
        <dbReference type="Proteomes" id="UP000276215"/>
    </source>
</evidence>
<gene>
    <name evidence="4" type="ORF">L873DRAFT_1694682</name>
</gene>
<evidence type="ECO:0000259" key="3">
    <source>
        <dbReference type="Pfam" id="PF13359"/>
    </source>
</evidence>
<comment type="cofactor">
    <cofactor evidence="1">
        <name>a divalent metal cation</name>
        <dbReference type="ChEBI" id="CHEBI:60240"/>
    </cofactor>
</comment>
<name>A0A3N4JR61_9PEZI</name>
<reference evidence="4 5" key="1">
    <citation type="journal article" date="2018" name="Nat. Ecol. Evol.">
        <title>Pezizomycetes genomes reveal the molecular basis of ectomycorrhizal truffle lifestyle.</title>
        <authorList>
            <person name="Murat C."/>
            <person name="Payen T."/>
            <person name="Noel B."/>
            <person name="Kuo A."/>
            <person name="Morin E."/>
            <person name="Chen J."/>
            <person name="Kohler A."/>
            <person name="Krizsan K."/>
            <person name="Balestrini R."/>
            <person name="Da Silva C."/>
            <person name="Montanini B."/>
            <person name="Hainaut M."/>
            <person name="Levati E."/>
            <person name="Barry K.W."/>
            <person name="Belfiori B."/>
            <person name="Cichocki N."/>
            <person name="Clum A."/>
            <person name="Dockter R.B."/>
            <person name="Fauchery L."/>
            <person name="Guy J."/>
            <person name="Iotti M."/>
            <person name="Le Tacon F."/>
            <person name="Lindquist E.A."/>
            <person name="Lipzen A."/>
            <person name="Malagnac F."/>
            <person name="Mello A."/>
            <person name="Molinier V."/>
            <person name="Miyauchi S."/>
            <person name="Poulain J."/>
            <person name="Riccioni C."/>
            <person name="Rubini A."/>
            <person name="Sitrit Y."/>
            <person name="Splivallo R."/>
            <person name="Traeger S."/>
            <person name="Wang M."/>
            <person name="Zifcakova L."/>
            <person name="Wipf D."/>
            <person name="Zambonelli A."/>
            <person name="Paolocci F."/>
            <person name="Nowrousian M."/>
            <person name="Ottonello S."/>
            <person name="Baldrian P."/>
            <person name="Spatafora J.W."/>
            <person name="Henrissat B."/>
            <person name="Nagy L.G."/>
            <person name="Aury J.M."/>
            <person name="Wincker P."/>
            <person name="Grigoriev I.V."/>
            <person name="Bonfante P."/>
            <person name="Martin F.M."/>
        </authorList>
    </citation>
    <scope>NUCLEOTIDE SEQUENCE [LARGE SCALE GENOMIC DNA]</scope>
    <source>
        <strain evidence="4 5">120613-1</strain>
    </source>
</reference>
<sequence length="131" mass="14945">LIWYLARPYESQMSDWGIWYESKIQKEINKCAKGIEGEQLFVFGDGTYGLQSGVMGAYRPLHNSSLTTEQKIFNQNMSQSQIATEWAFGKVIRLWGFMGHKMGHQIGLSPVGIYFPTCVLLTNCHTCYYSS</sequence>
<dbReference type="Pfam" id="PF13359">
    <property type="entry name" value="DDE_Tnp_4"/>
    <property type="match status" value="1"/>
</dbReference>
<feature type="non-terminal residue" evidence="4">
    <location>
        <position position="1"/>
    </location>
</feature>